<dbReference type="PANTHER" id="PTHR33127:SF96">
    <property type="entry name" value="DUF295 DOMAIN-CONTAINING PROTEIN"/>
    <property type="match status" value="1"/>
</dbReference>
<dbReference type="OrthoDB" id="686549at2759"/>
<feature type="non-terminal residue" evidence="2">
    <location>
        <position position="314"/>
    </location>
</feature>
<sequence length="314" mass="34008">METPPPSRVRLACLAFNRGRYSDAPILFSLSERKAVPSDMDDLAGNTTWATPHGCNGDKIQLPPVQDDVPADCTYLLSDKPTDISGGSGCVVLLLDKMDPILWYCHVVGAGGGGWARHEYDIGTQILYPDETLHEKLFSTGFEELGVLEFRPAPAFSSIAMREVVTGAHGVAHSALVFMVESKGRVHMVNLLFEGSCSNVVYEMSVYRMDFAKQEWCRAHDLEGQAFLISAASFGASRPAGECGLEEDCVYVAYPWDKGLMIYNATVVTTQLHQQALSAGRPHADAATPAMLHCTALHGTGGQREKKTRGAVAA</sequence>
<feature type="domain" description="KIB1-4 beta-propeller" evidence="1">
    <location>
        <begin position="57"/>
        <end position="263"/>
    </location>
</feature>
<name>A0A368QAU7_SETIT</name>
<dbReference type="AlphaFoldDB" id="A0A368QAU7"/>
<organism evidence="2">
    <name type="scientific">Setaria italica</name>
    <name type="common">Foxtail millet</name>
    <name type="synonym">Panicum italicum</name>
    <dbReference type="NCBI Taxonomy" id="4555"/>
    <lineage>
        <taxon>Eukaryota</taxon>
        <taxon>Viridiplantae</taxon>
        <taxon>Streptophyta</taxon>
        <taxon>Embryophyta</taxon>
        <taxon>Tracheophyta</taxon>
        <taxon>Spermatophyta</taxon>
        <taxon>Magnoliopsida</taxon>
        <taxon>Liliopsida</taxon>
        <taxon>Poales</taxon>
        <taxon>Poaceae</taxon>
        <taxon>PACMAD clade</taxon>
        <taxon>Panicoideae</taxon>
        <taxon>Panicodae</taxon>
        <taxon>Paniceae</taxon>
        <taxon>Cenchrinae</taxon>
        <taxon>Setaria</taxon>
    </lineage>
</organism>
<dbReference type="InterPro" id="IPR005174">
    <property type="entry name" value="KIB1-4_b-propeller"/>
</dbReference>
<evidence type="ECO:0000313" key="2">
    <source>
        <dbReference type="EMBL" id="RCV14838.1"/>
    </source>
</evidence>
<dbReference type="Pfam" id="PF03478">
    <property type="entry name" value="Beta-prop_KIB1-4"/>
    <property type="match status" value="1"/>
</dbReference>
<protein>
    <recommendedName>
        <fullName evidence="1">KIB1-4 beta-propeller domain-containing protein</fullName>
    </recommendedName>
</protein>
<proteinExistence type="predicted"/>
<evidence type="ECO:0000259" key="1">
    <source>
        <dbReference type="Pfam" id="PF03478"/>
    </source>
</evidence>
<reference evidence="2" key="1">
    <citation type="journal article" date="2012" name="Nat. Biotechnol.">
        <title>Reference genome sequence of the model plant Setaria.</title>
        <authorList>
            <person name="Bennetzen J.L."/>
            <person name="Schmutz J."/>
            <person name="Wang H."/>
            <person name="Percifield R."/>
            <person name="Hawkins J."/>
            <person name="Pontaroli A.C."/>
            <person name="Estep M."/>
            <person name="Feng L."/>
            <person name="Vaughn J.N."/>
            <person name="Grimwood J."/>
            <person name="Jenkins J."/>
            <person name="Barry K."/>
            <person name="Lindquist E."/>
            <person name="Hellsten U."/>
            <person name="Deshpande S."/>
            <person name="Wang X."/>
            <person name="Wu X."/>
            <person name="Mitros T."/>
            <person name="Triplett J."/>
            <person name="Yang X."/>
            <person name="Ye C.Y."/>
            <person name="Mauro-Herrera M."/>
            <person name="Wang L."/>
            <person name="Li P."/>
            <person name="Sharma M."/>
            <person name="Sharma R."/>
            <person name="Ronald P.C."/>
            <person name="Panaud O."/>
            <person name="Kellogg E.A."/>
            <person name="Brutnell T.P."/>
            <person name="Doust A.N."/>
            <person name="Tuskan G.A."/>
            <person name="Rokhsar D."/>
            <person name="Devos K.M."/>
        </authorList>
    </citation>
    <scope>NUCLEOTIDE SEQUENCE [LARGE SCALE GENOMIC DNA]</scope>
    <source>
        <strain evidence="2">Yugu1</strain>
    </source>
</reference>
<dbReference type="PANTHER" id="PTHR33127">
    <property type="entry name" value="TRANSMEMBRANE PROTEIN"/>
    <property type="match status" value="1"/>
</dbReference>
<accession>A0A368QAU7</accession>
<gene>
    <name evidence="2" type="ORF">SETIT_3G010600v2</name>
</gene>
<reference evidence="2" key="2">
    <citation type="submission" date="2015-07" db="EMBL/GenBank/DDBJ databases">
        <authorList>
            <person name="Noorani M."/>
        </authorList>
    </citation>
    <scope>NUCLEOTIDE SEQUENCE</scope>
    <source>
        <strain evidence="2">Yugu1</strain>
    </source>
</reference>
<dbReference type="EMBL" id="CM003530">
    <property type="protein sequence ID" value="RCV14838.1"/>
    <property type="molecule type" value="Genomic_DNA"/>
</dbReference>